<reference evidence="2" key="1">
    <citation type="journal article" date="2023" name="DNA Res.">
        <title>Chromosome-level genome assembly of Phrynocephalus forsythii using third-generation DNA sequencing and Hi-C analysis.</title>
        <authorList>
            <person name="Qi Y."/>
            <person name="Zhao W."/>
            <person name="Zhao Y."/>
            <person name="Niu C."/>
            <person name="Cao S."/>
            <person name="Zhang Y."/>
        </authorList>
    </citation>
    <scope>NUCLEOTIDE SEQUENCE</scope>
    <source>
        <tissue evidence="2">Muscle</tissue>
    </source>
</reference>
<proteinExistence type="predicted"/>
<keyword evidence="3" id="KW-1185">Reference proteome</keyword>
<feature type="coiled-coil region" evidence="1">
    <location>
        <begin position="66"/>
        <end position="93"/>
    </location>
</feature>
<dbReference type="OrthoDB" id="9428833at2759"/>
<evidence type="ECO:0000313" key="3">
    <source>
        <dbReference type="Proteomes" id="UP001142489"/>
    </source>
</evidence>
<protein>
    <submittedName>
        <fullName evidence="2">Uncharacterized protein</fullName>
    </submittedName>
</protein>
<comment type="caution">
    <text evidence="2">The sequence shown here is derived from an EMBL/GenBank/DDBJ whole genome shotgun (WGS) entry which is preliminary data.</text>
</comment>
<gene>
    <name evidence="2" type="ORF">JRQ81_011411</name>
</gene>
<evidence type="ECO:0000313" key="2">
    <source>
        <dbReference type="EMBL" id="KAJ7303900.1"/>
    </source>
</evidence>
<sequence length="116" mass="13454">MQENFFDGQNFRRGHQGECKSITEITAKPMEYLFSTDGEDSVTSKGKCKPEANVFKSREELLIRDNDRIKQKVHQLKELQESLQDDIYVLEEQLCSMWVMKKECQLGDVNPILVAP</sequence>
<name>A0A9Q1AQ11_9SAUR</name>
<dbReference type="Proteomes" id="UP001142489">
    <property type="component" value="Unassembled WGS sequence"/>
</dbReference>
<accession>A0A9Q1AQ11</accession>
<dbReference type="AlphaFoldDB" id="A0A9Q1AQ11"/>
<evidence type="ECO:0000256" key="1">
    <source>
        <dbReference type="SAM" id="Coils"/>
    </source>
</evidence>
<keyword evidence="1" id="KW-0175">Coiled coil</keyword>
<dbReference type="EMBL" id="JAPFRF010000023">
    <property type="protein sequence ID" value="KAJ7303900.1"/>
    <property type="molecule type" value="Genomic_DNA"/>
</dbReference>
<organism evidence="2 3">
    <name type="scientific">Phrynocephalus forsythii</name>
    <dbReference type="NCBI Taxonomy" id="171643"/>
    <lineage>
        <taxon>Eukaryota</taxon>
        <taxon>Metazoa</taxon>
        <taxon>Chordata</taxon>
        <taxon>Craniata</taxon>
        <taxon>Vertebrata</taxon>
        <taxon>Euteleostomi</taxon>
        <taxon>Lepidosauria</taxon>
        <taxon>Squamata</taxon>
        <taxon>Bifurcata</taxon>
        <taxon>Unidentata</taxon>
        <taxon>Episquamata</taxon>
        <taxon>Toxicofera</taxon>
        <taxon>Iguania</taxon>
        <taxon>Acrodonta</taxon>
        <taxon>Agamidae</taxon>
        <taxon>Agaminae</taxon>
        <taxon>Phrynocephalus</taxon>
    </lineage>
</organism>